<feature type="domain" description="Signal transduction histidine kinase internal region" evidence="4">
    <location>
        <begin position="192"/>
        <end position="270"/>
    </location>
</feature>
<feature type="transmembrane region" description="Helical" evidence="2">
    <location>
        <begin position="67"/>
        <end position="87"/>
    </location>
</feature>
<keyword evidence="2" id="KW-0812">Transmembrane</keyword>
<feature type="domain" description="Histidine kinase/HSP90-like ATPase" evidence="3">
    <location>
        <begin position="287"/>
        <end position="381"/>
    </location>
</feature>
<dbReference type="AlphaFoldDB" id="A0AAE3N6B7"/>
<evidence type="ECO:0000259" key="4">
    <source>
        <dbReference type="Pfam" id="PF06580"/>
    </source>
</evidence>
<feature type="region of interest" description="Disordered" evidence="1">
    <location>
        <begin position="1"/>
        <end position="51"/>
    </location>
</feature>
<keyword evidence="5" id="KW-0808">Transferase</keyword>
<comment type="caution">
    <text evidence="5">The sequence shown here is derived from an EMBL/GenBank/DDBJ whole genome shotgun (WGS) entry which is preliminary data.</text>
</comment>
<evidence type="ECO:0000313" key="6">
    <source>
        <dbReference type="Proteomes" id="UP001212602"/>
    </source>
</evidence>
<sequence>MPDARILSTPSRPDPASKARPAASRAPRGPRAAGAGRGADKPHPPAPPQPGRLPPGLLLFDVCQIGMVLRTVLLVQAVVGVGALYMSAGLRDWLLLTATVTGGALPATLAWLVGACTSRRWLGRQPLRLQYLAGALLGLLAGLYGCGLLYWVGVVAQAPWLASALTGALLSAVVMAERVLRASGRTPAATTARLEELQQRIRPHFLFNTLNSAIALVRHEPAKAETLLEDLSELFRSALADPDEAVTLADEIALAERYLAIEQIRFGERLRVRWSLDPAASGARLPKLLLQPLVENAVKHGVEPSPEGGRLRIRTERRGNRVVIEVLNTLPPLRWAEAPLPRGHGIALANVRDRLRLLHDLEASFRAGPEGGESYRVRIDIPIAS</sequence>
<feature type="transmembrane region" description="Helical" evidence="2">
    <location>
        <begin position="93"/>
        <end position="117"/>
    </location>
</feature>
<keyword evidence="5" id="KW-0418">Kinase</keyword>
<dbReference type="GO" id="GO:0000155">
    <property type="term" value="F:phosphorelay sensor kinase activity"/>
    <property type="evidence" value="ECO:0007669"/>
    <property type="project" value="InterPro"/>
</dbReference>
<dbReference type="RefSeq" id="WP_271426428.1">
    <property type="nucleotide sequence ID" value="NZ_JAQIPB010000001.1"/>
</dbReference>
<dbReference type="Pfam" id="PF06580">
    <property type="entry name" value="His_kinase"/>
    <property type="match status" value="1"/>
</dbReference>
<feature type="transmembrane region" description="Helical" evidence="2">
    <location>
        <begin position="129"/>
        <end position="152"/>
    </location>
</feature>
<evidence type="ECO:0000256" key="1">
    <source>
        <dbReference type="SAM" id="MobiDB-lite"/>
    </source>
</evidence>
<feature type="transmembrane region" description="Helical" evidence="2">
    <location>
        <begin position="158"/>
        <end position="176"/>
    </location>
</feature>
<keyword evidence="2" id="KW-1133">Transmembrane helix</keyword>
<dbReference type="Gene3D" id="3.30.565.10">
    <property type="entry name" value="Histidine kinase-like ATPase, C-terminal domain"/>
    <property type="match status" value="1"/>
</dbReference>
<dbReference type="InterPro" id="IPR010559">
    <property type="entry name" value="Sig_transdc_His_kin_internal"/>
</dbReference>
<dbReference type="PANTHER" id="PTHR34220">
    <property type="entry name" value="SENSOR HISTIDINE KINASE YPDA"/>
    <property type="match status" value="1"/>
</dbReference>
<dbReference type="Pfam" id="PF02518">
    <property type="entry name" value="HATPase_c"/>
    <property type="match status" value="1"/>
</dbReference>
<evidence type="ECO:0000259" key="3">
    <source>
        <dbReference type="Pfam" id="PF02518"/>
    </source>
</evidence>
<dbReference type="Proteomes" id="UP001212602">
    <property type="component" value="Unassembled WGS sequence"/>
</dbReference>
<dbReference type="SUPFAM" id="SSF55874">
    <property type="entry name" value="ATPase domain of HSP90 chaperone/DNA topoisomerase II/histidine kinase"/>
    <property type="match status" value="1"/>
</dbReference>
<keyword evidence="6" id="KW-1185">Reference proteome</keyword>
<dbReference type="PANTHER" id="PTHR34220:SF7">
    <property type="entry name" value="SENSOR HISTIDINE KINASE YPDA"/>
    <property type="match status" value="1"/>
</dbReference>
<protein>
    <submittedName>
        <fullName evidence="5">Sensor histidine kinase</fullName>
    </submittedName>
</protein>
<keyword evidence="2" id="KW-0472">Membrane</keyword>
<proteinExistence type="predicted"/>
<dbReference type="InterPro" id="IPR036890">
    <property type="entry name" value="HATPase_C_sf"/>
</dbReference>
<dbReference type="EMBL" id="JAQIPB010000001">
    <property type="protein sequence ID" value="MDA7415166.1"/>
    <property type="molecule type" value="Genomic_DNA"/>
</dbReference>
<accession>A0AAE3N6B7</accession>
<feature type="compositionally biased region" description="Low complexity" evidence="1">
    <location>
        <begin position="10"/>
        <end position="34"/>
    </location>
</feature>
<name>A0AAE3N6B7_9BURK</name>
<evidence type="ECO:0000256" key="2">
    <source>
        <dbReference type="SAM" id="Phobius"/>
    </source>
</evidence>
<organism evidence="5 6">
    <name type="scientific">Xenophilus arseniciresistens</name>
    <dbReference type="NCBI Taxonomy" id="1283306"/>
    <lineage>
        <taxon>Bacteria</taxon>
        <taxon>Pseudomonadati</taxon>
        <taxon>Pseudomonadota</taxon>
        <taxon>Betaproteobacteria</taxon>
        <taxon>Burkholderiales</taxon>
        <taxon>Comamonadaceae</taxon>
        <taxon>Xenophilus</taxon>
    </lineage>
</organism>
<dbReference type="InterPro" id="IPR003594">
    <property type="entry name" value="HATPase_dom"/>
</dbReference>
<reference evidence="5" key="1">
    <citation type="submission" date="2023-01" db="EMBL/GenBank/DDBJ databases">
        <title>Xenophilus mangrovi sp. nov., isolated from soil of Mangrove nature reserve.</title>
        <authorList>
            <person name="Xu S."/>
            <person name="Liu Z."/>
            <person name="Xu Y."/>
        </authorList>
    </citation>
    <scope>NUCLEOTIDE SEQUENCE</scope>
    <source>
        <strain evidence="5">YW8</strain>
    </source>
</reference>
<evidence type="ECO:0000313" key="5">
    <source>
        <dbReference type="EMBL" id="MDA7415166.1"/>
    </source>
</evidence>
<gene>
    <name evidence="5" type="ORF">PGB34_02195</name>
</gene>
<dbReference type="GO" id="GO:0016020">
    <property type="term" value="C:membrane"/>
    <property type="evidence" value="ECO:0007669"/>
    <property type="project" value="InterPro"/>
</dbReference>
<dbReference type="InterPro" id="IPR050640">
    <property type="entry name" value="Bact_2-comp_sensor_kinase"/>
</dbReference>